<evidence type="ECO:0000256" key="2">
    <source>
        <dbReference type="ARBA" id="ARBA00022823"/>
    </source>
</evidence>
<reference evidence="6 7" key="1">
    <citation type="submission" date="2019-02" db="EMBL/GenBank/DDBJ databases">
        <title>Deep-cultivation of Planctomycetes and their phenomic and genomic characterization uncovers novel biology.</title>
        <authorList>
            <person name="Wiegand S."/>
            <person name="Jogler M."/>
            <person name="Boedeker C."/>
            <person name="Pinto D."/>
            <person name="Vollmers J."/>
            <person name="Rivas-Marin E."/>
            <person name="Kohn T."/>
            <person name="Peeters S.H."/>
            <person name="Heuer A."/>
            <person name="Rast P."/>
            <person name="Oberbeckmann S."/>
            <person name="Bunk B."/>
            <person name="Jeske O."/>
            <person name="Meyerdierks A."/>
            <person name="Storesund J.E."/>
            <person name="Kallscheuer N."/>
            <person name="Luecker S."/>
            <person name="Lage O.M."/>
            <person name="Pohl T."/>
            <person name="Merkel B.J."/>
            <person name="Hornburger P."/>
            <person name="Mueller R.-W."/>
            <person name="Bruemmer F."/>
            <person name="Labrenz M."/>
            <person name="Spormann A.M."/>
            <person name="Op den Camp H."/>
            <person name="Overmann J."/>
            <person name="Amann R."/>
            <person name="Jetten M.S.M."/>
            <person name="Mascher T."/>
            <person name="Medema M.H."/>
            <person name="Devos D.P."/>
            <person name="Kaster A.-K."/>
            <person name="Ovreas L."/>
            <person name="Rohde M."/>
            <person name="Galperin M.Y."/>
            <person name="Jogler C."/>
        </authorList>
    </citation>
    <scope>NUCLEOTIDE SEQUENCE [LARGE SCALE GENOMIC DNA]</scope>
    <source>
        <strain evidence="6 7">I41</strain>
    </source>
</reference>
<dbReference type="InterPro" id="IPR033753">
    <property type="entry name" value="GCV_H/Fam206"/>
</dbReference>
<organism evidence="6 7">
    <name type="scientific">Lacipirellula limnantheis</name>
    <dbReference type="NCBI Taxonomy" id="2528024"/>
    <lineage>
        <taxon>Bacteria</taxon>
        <taxon>Pseudomonadati</taxon>
        <taxon>Planctomycetota</taxon>
        <taxon>Planctomycetia</taxon>
        <taxon>Pirellulales</taxon>
        <taxon>Lacipirellulaceae</taxon>
        <taxon>Lacipirellula</taxon>
    </lineage>
</organism>
<evidence type="ECO:0000259" key="5">
    <source>
        <dbReference type="PROSITE" id="PS50968"/>
    </source>
</evidence>
<dbReference type="Proteomes" id="UP000317909">
    <property type="component" value="Chromosome"/>
</dbReference>
<protein>
    <recommendedName>
        <fullName evidence="3">Glycine cleavage system H protein</fullName>
    </recommendedName>
</protein>
<dbReference type="RefSeq" id="WP_315852434.1">
    <property type="nucleotide sequence ID" value="NZ_CP036339.1"/>
</dbReference>
<proteinExistence type="inferred from homology"/>
<gene>
    <name evidence="3 6" type="primary">gcvH</name>
    <name evidence="6" type="ORF">I41_46150</name>
</gene>
<dbReference type="CDD" id="cd06848">
    <property type="entry name" value="GCS_H"/>
    <property type="match status" value="1"/>
</dbReference>
<dbReference type="GO" id="GO:0009249">
    <property type="term" value="P:protein lipoylation"/>
    <property type="evidence" value="ECO:0007669"/>
    <property type="project" value="TreeGrafter"/>
</dbReference>
<dbReference type="EMBL" id="CP036339">
    <property type="protein sequence ID" value="QDT75405.1"/>
    <property type="molecule type" value="Genomic_DNA"/>
</dbReference>
<dbReference type="GO" id="GO:0005829">
    <property type="term" value="C:cytosol"/>
    <property type="evidence" value="ECO:0007669"/>
    <property type="project" value="TreeGrafter"/>
</dbReference>
<dbReference type="Gene3D" id="2.40.50.100">
    <property type="match status" value="1"/>
</dbReference>
<comment type="subunit">
    <text evidence="3">The glycine cleavage system is composed of four proteins: P, T, L and H.</text>
</comment>
<evidence type="ECO:0000313" key="7">
    <source>
        <dbReference type="Proteomes" id="UP000317909"/>
    </source>
</evidence>
<sequence length="132" mass="14462">MKPEDLHYAKTHEWVSVAEVAGQKIATVGISAFAVEALTDLVFIELPKVGAQVEAEQPFCEVESVKAVSDVYAPVTGEVIEVNKTLPDKLEILGSDPYNEGWIAKIRITDESNLANLLDFTAYEKQCAEEGH</sequence>
<dbReference type="SUPFAM" id="SSF51230">
    <property type="entry name" value="Single hybrid motif"/>
    <property type="match status" value="1"/>
</dbReference>
<keyword evidence="7" id="KW-1185">Reference proteome</keyword>
<feature type="modified residue" description="N6-lipoyllysine" evidence="3 4">
    <location>
        <position position="66"/>
    </location>
</feature>
<comment type="similarity">
    <text evidence="1 3">Belongs to the GcvH family.</text>
</comment>
<dbReference type="NCBIfam" id="TIGR00527">
    <property type="entry name" value="gcvH"/>
    <property type="match status" value="1"/>
</dbReference>
<dbReference type="PROSITE" id="PS50968">
    <property type="entry name" value="BIOTINYL_LIPOYL"/>
    <property type="match status" value="1"/>
</dbReference>
<dbReference type="Pfam" id="PF01597">
    <property type="entry name" value="GCV_H"/>
    <property type="match status" value="1"/>
</dbReference>
<evidence type="ECO:0000256" key="3">
    <source>
        <dbReference type="HAMAP-Rule" id="MF_00272"/>
    </source>
</evidence>
<comment type="function">
    <text evidence="3">The glycine cleavage system catalyzes the degradation of glycine. The H protein shuttles the methylamine group of glycine from the P protein to the T protein.</text>
</comment>
<comment type="cofactor">
    <cofactor evidence="3">
        <name>(R)-lipoate</name>
        <dbReference type="ChEBI" id="CHEBI:83088"/>
    </cofactor>
    <text evidence="3">Binds 1 lipoyl cofactor covalently.</text>
</comment>
<feature type="domain" description="Lipoyl-binding" evidence="5">
    <location>
        <begin position="25"/>
        <end position="107"/>
    </location>
</feature>
<dbReference type="InterPro" id="IPR017453">
    <property type="entry name" value="GCV_H_sub"/>
</dbReference>
<dbReference type="InterPro" id="IPR011053">
    <property type="entry name" value="Single_hybrid_motif"/>
</dbReference>
<dbReference type="InterPro" id="IPR003016">
    <property type="entry name" value="2-oxoA_DH_lipoyl-BS"/>
</dbReference>
<dbReference type="PROSITE" id="PS00189">
    <property type="entry name" value="LIPOYL"/>
    <property type="match status" value="1"/>
</dbReference>
<dbReference type="HAMAP" id="MF_00272">
    <property type="entry name" value="GcvH"/>
    <property type="match status" value="1"/>
</dbReference>
<dbReference type="InterPro" id="IPR000089">
    <property type="entry name" value="Biotin_lipoyl"/>
</dbReference>
<dbReference type="GO" id="GO:0005960">
    <property type="term" value="C:glycine cleavage complex"/>
    <property type="evidence" value="ECO:0007669"/>
    <property type="project" value="InterPro"/>
</dbReference>
<name>A0A517U477_9BACT</name>
<evidence type="ECO:0000256" key="1">
    <source>
        <dbReference type="ARBA" id="ARBA00009249"/>
    </source>
</evidence>
<dbReference type="PANTHER" id="PTHR11715:SF3">
    <property type="entry name" value="GLYCINE CLEAVAGE SYSTEM H PROTEIN-RELATED"/>
    <property type="match status" value="1"/>
</dbReference>
<dbReference type="InterPro" id="IPR002930">
    <property type="entry name" value="GCV_H"/>
</dbReference>
<dbReference type="GO" id="GO:0019464">
    <property type="term" value="P:glycine decarboxylation via glycine cleavage system"/>
    <property type="evidence" value="ECO:0007669"/>
    <property type="project" value="UniProtKB-UniRule"/>
</dbReference>
<evidence type="ECO:0000256" key="4">
    <source>
        <dbReference type="PIRSR" id="PIRSR617453-50"/>
    </source>
</evidence>
<evidence type="ECO:0000313" key="6">
    <source>
        <dbReference type="EMBL" id="QDT75405.1"/>
    </source>
</evidence>
<dbReference type="NCBIfam" id="NF002270">
    <property type="entry name" value="PRK01202.1"/>
    <property type="match status" value="1"/>
</dbReference>
<dbReference type="PANTHER" id="PTHR11715">
    <property type="entry name" value="GLYCINE CLEAVAGE SYSTEM H PROTEIN"/>
    <property type="match status" value="1"/>
</dbReference>
<accession>A0A517U477</accession>
<dbReference type="AlphaFoldDB" id="A0A517U477"/>
<keyword evidence="2 3" id="KW-0450">Lipoyl</keyword>
<dbReference type="KEGG" id="llh:I41_46150"/>